<evidence type="ECO:0000256" key="4">
    <source>
        <dbReference type="ARBA" id="ARBA00022723"/>
    </source>
</evidence>
<comment type="cofactor">
    <cofactor evidence="11">
        <name>[4Fe-4S] cluster</name>
        <dbReference type="ChEBI" id="CHEBI:49883"/>
    </cofactor>
    <text evidence="11">Binds 1 [4Fe-4S] cluster per subunit. Following nitrosylation of the [4Fe-4S] cluster binds 1 [4Fe-8(NO)] cluster per subunit.</text>
</comment>
<gene>
    <name evidence="11" type="primary">whiB</name>
    <name evidence="13" type="ORF">SCLAV_0241</name>
</gene>
<comment type="PTM">
    <text evidence="11">Upon Fe-S cluster removal intramolecular disulfide bonds are formed.</text>
</comment>
<dbReference type="GO" id="GO:0047134">
    <property type="term" value="F:protein-disulfide reductase [NAD(P)H] activity"/>
    <property type="evidence" value="ECO:0007669"/>
    <property type="project" value="TreeGrafter"/>
</dbReference>
<feature type="binding site" evidence="11">
    <location>
        <position position="46"/>
    </location>
    <ligand>
        <name>[4Fe-4S] cluster</name>
        <dbReference type="ChEBI" id="CHEBI:49883"/>
    </ligand>
</feature>
<comment type="function">
    <text evidence="11">Acts as a transcriptional regulator. Probably redox-responsive. The apo- but not holo-form probably binds DNA.</text>
</comment>
<feature type="domain" description="4Fe-4S Wbl-type" evidence="12">
    <location>
        <begin position="8"/>
        <end position="70"/>
    </location>
</feature>
<dbReference type="RefSeq" id="WP_003959378.1">
    <property type="nucleotide sequence ID" value="NZ_CM000913.1"/>
</dbReference>
<organism evidence="13 14">
    <name type="scientific">Streptomyces clavuligerus</name>
    <dbReference type="NCBI Taxonomy" id="1901"/>
    <lineage>
        <taxon>Bacteria</taxon>
        <taxon>Bacillati</taxon>
        <taxon>Actinomycetota</taxon>
        <taxon>Actinomycetes</taxon>
        <taxon>Kitasatosporales</taxon>
        <taxon>Streptomycetaceae</taxon>
        <taxon>Streptomyces</taxon>
    </lineage>
</organism>
<dbReference type="GO" id="GO:0005737">
    <property type="term" value="C:cytoplasm"/>
    <property type="evidence" value="ECO:0007669"/>
    <property type="project" value="UniProtKB-SubCell"/>
</dbReference>
<keyword evidence="11" id="KW-0963">Cytoplasm</keyword>
<evidence type="ECO:0000256" key="2">
    <source>
        <dbReference type="ARBA" id="ARBA00006597"/>
    </source>
</evidence>
<dbReference type="GO" id="GO:0046872">
    <property type="term" value="F:metal ion binding"/>
    <property type="evidence" value="ECO:0007669"/>
    <property type="project" value="UniProtKB-KW"/>
</dbReference>
<dbReference type="GO" id="GO:0035731">
    <property type="term" value="F:dinitrosyl-iron complex binding"/>
    <property type="evidence" value="ECO:0007669"/>
    <property type="project" value="UniProtKB-UniRule"/>
</dbReference>
<keyword evidence="7 11" id="KW-0805">Transcription regulation</keyword>
<evidence type="ECO:0000256" key="7">
    <source>
        <dbReference type="ARBA" id="ARBA00023015"/>
    </source>
</evidence>
<evidence type="ECO:0000256" key="11">
    <source>
        <dbReference type="HAMAP-Rule" id="MF_01479"/>
    </source>
</evidence>
<evidence type="ECO:0000256" key="10">
    <source>
        <dbReference type="ARBA" id="ARBA00023163"/>
    </source>
</evidence>
<feature type="binding site" evidence="11">
    <location>
        <position position="9"/>
    </location>
    <ligand>
        <name>[4Fe-4S] cluster</name>
        <dbReference type="ChEBI" id="CHEBI:49883"/>
    </ligand>
</feature>
<dbReference type="PROSITE" id="PS51674">
    <property type="entry name" value="4FE4S_WBL"/>
    <property type="match status" value="1"/>
</dbReference>
<dbReference type="GeneID" id="93734841"/>
<evidence type="ECO:0000256" key="5">
    <source>
        <dbReference type="ARBA" id="ARBA00023004"/>
    </source>
</evidence>
<dbReference type="InterPro" id="IPR003482">
    <property type="entry name" value="Whib"/>
</dbReference>
<comment type="similarity">
    <text evidence="2 11">Belongs to the WhiB family.</text>
</comment>
<dbReference type="GO" id="GO:0003677">
    <property type="term" value="F:DNA binding"/>
    <property type="evidence" value="ECO:0007669"/>
    <property type="project" value="UniProtKB-UniRule"/>
</dbReference>
<dbReference type="PANTHER" id="PTHR38839:SF6">
    <property type="entry name" value="TRANSCRIPTIONAL REGULATOR WHIB1"/>
    <property type="match status" value="1"/>
</dbReference>
<keyword evidence="6 11" id="KW-0411">Iron-sulfur</keyword>
<keyword evidence="14" id="KW-1185">Reference proteome</keyword>
<sequence length="83" mass="9175">MAWQRAAACADEDPELFFPVSGSGPGAEQVARARKVCERCPVVQDCLDWAKRTGQRTGVWGGVFAPRRNAARRPARVPRPRAR</sequence>
<dbReference type="Pfam" id="PF02467">
    <property type="entry name" value="Whib"/>
    <property type="match status" value="1"/>
</dbReference>
<evidence type="ECO:0000256" key="3">
    <source>
        <dbReference type="ARBA" id="ARBA00022485"/>
    </source>
</evidence>
<feature type="binding site" evidence="11">
    <location>
        <position position="37"/>
    </location>
    <ligand>
        <name>[4Fe-4S] cluster</name>
        <dbReference type="ChEBI" id="CHEBI:49883"/>
    </ligand>
</feature>
<dbReference type="GO" id="GO:0051539">
    <property type="term" value="F:4 iron, 4 sulfur cluster binding"/>
    <property type="evidence" value="ECO:0007669"/>
    <property type="project" value="UniProtKB-UniRule"/>
</dbReference>
<comment type="subcellular location">
    <subcellularLocation>
        <location evidence="1 11">Cytoplasm</location>
    </subcellularLocation>
</comment>
<evidence type="ECO:0000256" key="9">
    <source>
        <dbReference type="ARBA" id="ARBA00023157"/>
    </source>
</evidence>
<dbReference type="AlphaFoldDB" id="E2Q770"/>
<feature type="binding site" evidence="11">
    <location>
        <position position="40"/>
    </location>
    <ligand>
        <name>[4Fe-4S] cluster</name>
        <dbReference type="ChEBI" id="CHEBI:49883"/>
    </ligand>
</feature>
<evidence type="ECO:0000256" key="6">
    <source>
        <dbReference type="ARBA" id="ARBA00023014"/>
    </source>
</evidence>
<keyword evidence="5 11" id="KW-0408">Iron</keyword>
<dbReference type="HAMAP" id="MF_01479">
    <property type="entry name" value="WhiB"/>
    <property type="match status" value="1"/>
</dbReference>
<dbReference type="EMBL" id="CM000913">
    <property type="protein sequence ID" value="EFG05317.1"/>
    <property type="molecule type" value="Genomic_DNA"/>
</dbReference>
<reference evidence="13 14" key="1">
    <citation type="journal article" date="2010" name="Genome Biol. Evol.">
        <title>The sequence of a 1.8-mb bacterial linear plasmid reveals a rich evolutionary reservoir of secondary metabolic pathways.</title>
        <authorList>
            <person name="Medema M.H."/>
            <person name="Trefzer A."/>
            <person name="Kovalchuk A."/>
            <person name="van den Berg M."/>
            <person name="Mueller U."/>
            <person name="Heijne W."/>
            <person name="Wu L."/>
            <person name="Alam M.T."/>
            <person name="Ronning C.M."/>
            <person name="Nierman W.C."/>
            <person name="Bovenberg R.A.L."/>
            <person name="Breitling R."/>
            <person name="Takano E."/>
        </authorList>
    </citation>
    <scope>NUCLEOTIDE SEQUENCE [LARGE SCALE GENOMIC DNA]</scope>
    <source>
        <strain evidence="14">ATCC 27064 / DSM 738 / JCM 4710 / NBRC 13307 / NCIMB 12785 / NRRL 3585 / VKM Ac-602</strain>
    </source>
</reference>
<name>E2Q770_STRCL</name>
<protein>
    <recommendedName>
        <fullName evidence="11">Transcriptional regulator WhiB</fullName>
    </recommendedName>
</protein>
<dbReference type="Proteomes" id="UP000002357">
    <property type="component" value="Chromosome"/>
</dbReference>
<keyword evidence="10 11" id="KW-0804">Transcription</keyword>
<keyword evidence="9 11" id="KW-1015">Disulfide bond</keyword>
<keyword evidence="4 11" id="KW-0479">Metal-binding</keyword>
<dbReference type="OrthoDB" id="8104048at2"/>
<dbReference type="STRING" id="1901.BB341_26560"/>
<evidence type="ECO:0000256" key="8">
    <source>
        <dbReference type="ARBA" id="ARBA00023125"/>
    </source>
</evidence>
<evidence type="ECO:0000313" key="13">
    <source>
        <dbReference type="EMBL" id="EFG05317.1"/>
    </source>
</evidence>
<evidence type="ECO:0000256" key="1">
    <source>
        <dbReference type="ARBA" id="ARBA00004496"/>
    </source>
</evidence>
<keyword evidence="3 11" id="KW-0004">4Fe-4S</keyword>
<proteinExistence type="inferred from homology"/>
<dbReference type="GO" id="GO:0045454">
    <property type="term" value="P:cell redox homeostasis"/>
    <property type="evidence" value="ECO:0007669"/>
    <property type="project" value="TreeGrafter"/>
</dbReference>
<evidence type="ECO:0000313" key="14">
    <source>
        <dbReference type="Proteomes" id="UP000002357"/>
    </source>
</evidence>
<dbReference type="InterPro" id="IPR034768">
    <property type="entry name" value="4FE4S_WBL"/>
</dbReference>
<comment type="PTM">
    <text evidence="11">The Fe-S cluster can be nitrosylated by nitric oxide (NO).</text>
</comment>
<keyword evidence="8 11" id="KW-0238">DNA-binding</keyword>
<dbReference type="PANTHER" id="PTHR38839">
    <property type="entry name" value="TRANSCRIPTIONAL REGULATOR WHID-RELATED"/>
    <property type="match status" value="1"/>
</dbReference>
<dbReference type="KEGG" id="sclf:BB341_26560"/>
<accession>E2Q770</accession>
<dbReference type="GO" id="GO:0045892">
    <property type="term" value="P:negative regulation of DNA-templated transcription"/>
    <property type="evidence" value="ECO:0007669"/>
    <property type="project" value="TreeGrafter"/>
</dbReference>
<evidence type="ECO:0000259" key="12">
    <source>
        <dbReference type="PROSITE" id="PS51674"/>
    </source>
</evidence>